<sequence>MSFFNANGPGGSWGNMLKQAMNTVESKFDKALDIGEGSVYQGEVYVDPVTGFVTTLDPPSSTSQTITKSTQNNNSSQKSISLIDSESKDLSIIHDNIIEQSKSLKNELETDSLKSEITIQSHQSREINGIDSSRTSHDSRTSTTESQLTTDNFQHIIEQRERQLLSATEQNALLNNTIEQLRNQLQELDETKNAELKIVKDHVEGLENLLKGANKELDVIRQQQANKENPTIQNLLEIQRKLLLEKDEQITGLLSEGEKLSKSELLHRTSLKKYRTKEVELENNFADIQRKFEKATSEVTDLTNRLKQLQDSEKKHISDIKRLEDDRERKLQQNLKLEIDLAVSKEERSNLQRLLDKSNEELQEALSTNSIASMQAQTAALEKEASTLVRIEEQAGLREDNLRNEILSLQKQLQIAENCAPDSTSDEWEMDRIQVLKQIEDVKTQYALLTTRLTEVEVERDQYIEECKKLNSQLRELSHSEQKELELISELIAAQQKNSQLKEEIELLNSQIPILNNEIKTLTSKLESSEEYHQKSFKEAEEQYRCMLRKTLEEKQNELEEKLRSEQEESKSKDRGLEKNEFEQKFHDLNERYDTALELLGEKTEKVEELQADIQDMKDAYRSQITDLIAQLEKFK</sequence>
<accession>A0ACA9LRB4</accession>
<protein>
    <submittedName>
        <fullName evidence="1">307_t:CDS:1</fullName>
    </submittedName>
</protein>
<evidence type="ECO:0000313" key="2">
    <source>
        <dbReference type="Proteomes" id="UP000789860"/>
    </source>
</evidence>
<feature type="non-terminal residue" evidence="1">
    <location>
        <position position="636"/>
    </location>
</feature>
<evidence type="ECO:0000313" key="1">
    <source>
        <dbReference type="EMBL" id="CAG8541179.1"/>
    </source>
</evidence>
<keyword evidence="2" id="KW-1185">Reference proteome</keyword>
<organism evidence="1 2">
    <name type="scientific">Scutellospora calospora</name>
    <dbReference type="NCBI Taxonomy" id="85575"/>
    <lineage>
        <taxon>Eukaryota</taxon>
        <taxon>Fungi</taxon>
        <taxon>Fungi incertae sedis</taxon>
        <taxon>Mucoromycota</taxon>
        <taxon>Glomeromycotina</taxon>
        <taxon>Glomeromycetes</taxon>
        <taxon>Diversisporales</taxon>
        <taxon>Gigasporaceae</taxon>
        <taxon>Scutellospora</taxon>
    </lineage>
</organism>
<proteinExistence type="predicted"/>
<reference evidence="1" key="1">
    <citation type="submission" date="2021-06" db="EMBL/GenBank/DDBJ databases">
        <authorList>
            <person name="Kallberg Y."/>
            <person name="Tangrot J."/>
            <person name="Rosling A."/>
        </authorList>
    </citation>
    <scope>NUCLEOTIDE SEQUENCE</scope>
    <source>
        <strain evidence="1">AU212A</strain>
    </source>
</reference>
<dbReference type="Proteomes" id="UP000789860">
    <property type="component" value="Unassembled WGS sequence"/>
</dbReference>
<comment type="caution">
    <text evidence="1">The sequence shown here is derived from an EMBL/GenBank/DDBJ whole genome shotgun (WGS) entry which is preliminary data.</text>
</comment>
<gene>
    <name evidence="1" type="ORF">SCALOS_LOCUS4850</name>
</gene>
<dbReference type="EMBL" id="CAJVPM010007024">
    <property type="protein sequence ID" value="CAG8541179.1"/>
    <property type="molecule type" value="Genomic_DNA"/>
</dbReference>
<name>A0ACA9LRB4_9GLOM</name>